<feature type="transmembrane region" description="Helical" evidence="8">
    <location>
        <begin position="327"/>
        <end position="351"/>
    </location>
</feature>
<dbReference type="GO" id="GO:0044874">
    <property type="term" value="P:lipoprotein localization to outer membrane"/>
    <property type="evidence" value="ECO:0007669"/>
    <property type="project" value="TreeGrafter"/>
</dbReference>
<dbReference type="PANTHER" id="PTHR30489:SF0">
    <property type="entry name" value="LIPOPROTEIN-RELEASING SYSTEM TRANSMEMBRANE PROTEIN LOLE"/>
    <property type="match status" value="1"/>
</dbReference>
<dbReference type="InterPro" id="IPR051447">
    <property type="entry name" value="Lipoprotein-release_system"/>
</dbReference>
<comment type="subcellular location">
    <subcellularLocation>
        <location evidence="1">Cell membrane</location>
        <topology evidence="1">Multi-pass membrane protein</topology>
    </subcellularLocation>
</comment>
<evidence type="ECO:0000259" key="10">
    <source>
        <dbReference type="Pfam" id="PF12704"/>
    </source>
</evidence>
<dbReference type="AlphaFoldDB" id="A0A1R0F7A7"/>
<dbReference type="Pfam" id="PF12704">
    <property type="entry name" value="MacB_PCD"/>
    <property type="match status" value="1"/>
</dbReference>
<dbReference type="Pfam" id="PF02687">
    <property type="entry name" value="FtsX"/>
    <property type="match status" value="1"/>
</dbReference>
<keyword evidence="7 8" id="KW-0472">Membrane</keyword>
<dbReference type="NCBIfam" id="TIGR02212">
    <property type="entry name" value="lolCE"/>
    <property type="match status" value="1"/>
</dbReference>
<proteinExistence type="inferred from homology"/>
<gene>
    <name evidence="11" type="ORF">PEB0149_002660</name>
</gene>
<comment type="similarity">
    <text evidence="2">Belongs to the ABC-4 integral membrane protein family. LolC/E subfamily.</text>
</comment>
<dbReference type="GO" id="GO:0098797">
    <property type="term" value="C:plasma membrane protein complex"/>
    <property type="evidence" value="ECO:0007669"/>
    <property type="project" value="TreeGrafter"/>
</dbReference>
<dbReference type="InterPro" id="IPR003838">
    <property type="entry name" value="ABC3_permease_C"/>
</dbReference>
<keyword evidence="12" id="KW-1185">Reference proteome</keyword>
<organism evidence="11 12">
    <name type="scientific">Bartonella apis</name>
    <dbReference type="NCBI Taxonomy" id="1686310"/>
    <lineage>
        <taxon>Bacteria</taxon>
        <taxon>Pseudomonadati</taxon>
        <taxon>Pseudomonadota</taxon>
        <taxon>Alphaproteobacteria</taxon>
        <taxon>Hyphomicrobiales</taxon>
        <taxon>Bartonellaceae</taxon>
        <taxon>Bartonella</taxon>
    </lineage>
</organism>
<keyword evidence="6 8" id="KW-1133">Transmembrane helix</keyword>
<dbReference type="InterPro" id="IPR025857">
    <property type="entry name" value="MacB_PCD"/>
</dbReference>
<dbReference type="GeneID" id="92992523"/>
<comment type="caution">
    <text evidence="11">The sequence shown here is derived from an EMBL/GenBank/DDBJ whole genome shotgun (WGS) entry which is preliminary data.</text>
</comment>
<feature type="transmembrane region" description="Helical" evidence="8">
    <location>
        <begin position="393"/>
        <end position="412"/>
    </location>
</feature>
<dbReference type="OrthoDB" id="9808461at2"/>
<keyword evidence="3" id="KW-0813">Transport</keyword>
<keyword evidence="11" id="KW-0449">Lipoprotein</keyword>
<evidence type="ECO:0000256" key="3">
    <source>
        <dbReference type="ARBA" id="ARBA00022448"/>
    </source>
</evidence>
<keyword evidence="4" id="KW-1003">Cell membrane</keyword>
<feature type="transmembrane region" description="Helical" evidence="8">
    <location>
        <begin position="32"/>
        <end position="59"/>
    </location>
</feature>
<evidence type="ECO:0000256" key="1">
    <source>
        <dbReference type="ARBA" id="ARBA00004651"/>
    </source>
</evidence>
<evidence type="ECO:0000256" key="2">
    <source>
        <dbReference type="ARBA" id="ARBA00005236"/>
    </source>
</evidence>
<evidence type="ECO:0000313" key="12">
    <source>
        <dbReference type="Proteomes" id="UP000187344"/>
    </source>
</evidence>
<name>A0A1R0F7A7_9HYPH</name>
<feature type="transmembrane region" description="Helical" evidence="8">
    <location>
        <begin position="283"/>
        <end position="307"/>
    </location>
</feature>
<evidence type="ECO:0000256" key="7">
    <source>
        <dbReference type="ARBA" id="ARBA00023136"/>
    </source>
</evidence>
<evidence type="ECO:0000313" key="11">
    <source>
        <dbReference type="EMBL" id="OLY42853.1"/>
    </source>
</evidence>
<dbReference type="PANTHER" id="PTHR30489">
    <property type="entry name" value="LIPOPROTEIN-RELEASING SYSTEM TRANSMEMBRANE PROTEIN LOLE"/>
    <property type="match status" value="1"/>
</dbReference>
<dbReference type="Proteomes" id="UP000187344">
    <property type="component" value="Unassembled WGS sequence"/>
</dbReference>
<evidence type="ECO:0000256" key="4">
    <source>
        <dbReference type="ARBA" id="ARBA00022475"/>
    </source>
</evidence>
<dbReference type="InterPro" id="IPR011925">
    <property type="entry name" value="LolCE_TM"/>
</dbReference>
<keyword evidence="5 8" id="KW-0812">Transmembrane</keyword>
<feature type="domain" description="ABC3 transporter permease C-terminal" evidence="9">
    <location>
        <begin position="286"/>
        <end position="419"/>
    </location>
</feature>
<feature type="domain" description="MacB-like periplasmic core" evidence="10">
    <location>
        <begin position="38"/>
        <end position="255"/>
    </location>
</feature>
<reference evidence="11 12" key="1">
    <citation type="submission" date="2016-12" db="EMBL/GenBank/DDBJ databases">
        <title>Comparative genomics of Bartonella apis.</title>
        <authorList>
            <person name="Engel P."/>
        </authorList>
    </citation>
    <scope>NUCLEOTIDE SEQUENCE [LARGE SCALE GENOMIC DNA]</scope>
    <source>
        <strain evidence="11 12">PEB0149</strain>
    </source>
</reference>
<evidence type="ECO:0000259" key="9">
    <source>
        <dbReference type="Pfam" id="PF02687"/>
    </source>
</evidence>
<dbReference type="EMBL" id="LXYT01000003">
    <property type="protein sequence ID" value="OLY42853.1"/>
    <property type="molecule type" value="Genomic_DNA"/>
</dbReference>
<evidence type="ECO:0000256" key="5">
    <source>
        <dbReference type="ARBA" id="ARBA00022692"/>
    </source>
</evidence>
<sequence>MTTRAKGGNRLGFSSYEWMIAFRYMLPNKKQIFTSVISIISLIGIMLGVFALIVVMAVMNGFRTELLDRILGMNGHLVIQAIDSDFTDYNTLIPRIEGVDGVKFALPVIEGQALAQGDATGGTGALVRGVRKQDLDKLTTVTKNIKFGSLEDFDKQDGVAIGSGMAEKLGLSVGSDIRIITPDGDVTPFGVNPRVKAYKVSAIFNVGMSEYDTIFVFMPLKEAQAFFNLGNKVQSLEIFLNNPDAVSSITPEIEKTVGRQVYSIDWRSRNQAFFSALQVERNVMFFILSLIVLVAALNIISGLIMLVKDKGHDIAILRTMGAKQSAVMRIFIMTGMVIGVIGTIFGLLLGVLTCENIGHIQDFVSWLFNVDVFNPQLYFLTKLPARLEWGQTLMVVFMALFLSFLATLIPAWRAAKLDPVQALRYE</sequence>
<dbReference type="GO" id="GO:0042953">
    <property type="term" value="P:lipoprotein transport"/>
    <property type="evidence" value="ECO:0007669"/>
    <property type="project" value="InterPro"/>
</dbReference>
<evidence type="ECO:0000256" key="8">
    <source>
        <dbReference type="SAM" id="Phobius"/>
    </source>
</evidence>
<protein>
    <submittedName>
        <fullName evidence="11">Lipoprotein-releasing system permease protein</fullName>
    </submittedName>
</protein>
<evidence type="ECO:0000256" key="6">
    <source>
        <dbReference type="ARBA" id="ARBA00022989"/>
    </source>
</evidence>
<accession>A0A1R0F7A7</accession>
<dbReference type="RefSeq" id="WP_075870689.1">
    <property type="nucleotide sequence ID" value="NZ_CALYQA010000003.1"/>
</dbReference>